<organism evidence="1 2">
    <name type="scientific">Aspergillus pseudonomiae</name>
    <dbReference type="NCBI Taxonomy" id="1506151"/>
    <lineage>
        <taxon>Eukaryota</taxon>
        <taxon>Fungi</taxon>
        <taxon>Dikarya</taxon>
        <taxon>Ascomycota</taxon>
        <taxon>Pezizomycotina</taxon>
        <taxon>Eurotiomycetes</taxon>
        <taxon>Eurotiomycetidae</taxon>
        <taxon>Eurotiales</taxon>
        <taxon>Aspergillaceae</taxon>
        <taxon>Aspergillus</taxon>
        <taxon>Aspergillus subgen. Circumdati</taxon>
    </lineage>
</organism>
<evidence type="ECO:0000313" key="1">
    <source>
        <dbReference type="EMBL" id="KAE8396868.1"/>
    </source>
</evidence>
<dbReference type="Proteomes" id="UP000325579">
    <property type="component" value="Unassembled WGS sequence"/>
</dbReference>
<proteinExistence type="predicted"/>
<sequence length="65" mass="7627">MALSQLYHCEGDCIHLLPHVAHNWPWFDKLLEYTCMNLCDRILKFQLGLLGRSSDTSHLHLIQFC</sequence>
<protein>
    <submittedName>
        <fullName evidence="1">Uncharacterized protein</fullName>
    </submittedName>
</protein>
<dbReference type="RefSeq" id="XP_031934187.1">
    <property type="nucleotide sequence ID" value="XM_032084002.1"/>
</dbReference>
<dbReference type="EMBL" id="ML736962">
    <property type="protein sequence ID" value="KAE8396868.1"/>
    <property type="molecule type" value="Genomic_DNA"/>
</dbReference>
<accession>A0A5N7CTB1</accession>
<evidence type="ECO:0000313" key="2">
    <source>
        <dbReference type="Proteomes" id="UP000325579"/>
    </source>
</evidence>
<reference evidence="1 2" key="1">
    <citation type="submission" date="2019-04" db="EMBL/GenBank/DDBJ databases">
        <authorList>
            <consortium name="DOE Joint Genome Institute"/>
            <person name="Mondo S."/>
            <person name="Kjaerbolling I."/>
            <person name="Vesth T."/>
            <person name="Frisvad J.C."/>
            <person name="Nybo J.L."/>
            <person name="Theobald S."/>
            <person name="Kildgaard S."/>
            <person name="Isbrandt T."/>
            <person name="Kuo A."/>
            <person name="Sato A."/>
            <person name="Lyhne E.K."/>
            <person name="Kogle M.E."/>
            <person name="Wiebenga A."/>
            <person name="Kun R.S."/>
            <person name="Lubbers R.J."/>
            <person name="Makela M.R."/>
            <person name="Barry K."/>
            <person name="Chovatia M."/>
            <person name="Clum A."/>
            <person name="Daum C."/>
            <person name="Haridas S."/>
            <person name="He G."/>
            <person name="LaButti K."/>
            <person name="Lipzen A."/>
            <person name="Riley R."/>
            <person name="Salamov A."/>
            <person name="Simmons B.A."/>
            <person name="Magnuson J.K."/>
            <person name="Henrissat B."/>
            <person name="Mortensen U.H."/>
            <person name="Larsen T.O."/>
            <person name="Devries R.P."/>
            <person name="Grigoriev I.V."/>
            <person name="Machida M."/>
            <person name="Baker S.E."/>
            <person name="Andersen M.R."/>
            <person name="Cantor M.N."/>
            <person name="Hua S.X."/>
        </authorList>
    </citation>
    <scope>NUCLEOTIDE SEQUENCE [LARGE SCALE GENOMIC DNA]</scope>
    <source>
        <strain evidence="1 2">CBS 119388</strain>
    </source>
</reference>
<keyword evidence="2" id="KW-1185">Reference proteome</keyword>
<dbReference type="GeneID" id="43668693"/>
<gene>
    <name evidence="1" type="ORF">BDV37DRAFT_267194</name>
</gene>
<dbReference type="AlphaFoldDB" id="A0A5N7CTB1"/>
<name>A0A5N7CTB1_9EURO</name>